<sequence>MDRESILGVLCCILNFGDWFCFGLDDVAGRHCLNYLDRLFKLIVIQDDIILSWKPLEWRIQANRVLDSSANGLISTPVAATGIIPPQKPKSPPERLVFRGRGHLRIGLIKVKVFQSIWDQDGQDGAARSSQSTRVAVGVWVVGWTQSARCEISADVAVTAHGAASLFIFQETGSERGRNSCESGFSVAGIKWSLTQLILPEELAKEM</sequence>
<gene>
    <name evidence="1" type="ORF">WN48_10180</name>
</gene>
<dbReference type="Proteomes" id="UP000250275">
    <property type="component" value="Unassembled WGS sequence"/>
</dbReference>
<proteinExistence type="predicted"/>
<dbReference type="EMBL" id="KQ767320">
    <property type="protein sequence ID" value="OAD53414.1"/>
    <property type="molecule type" value="Genomic_DNA"/>
</dbReference>
<keyword evidence="2" id="KW-1185">Reference proteome</keyword>
<evidence type="ECO:0000313" key="1">
    <source>
        <dbReference type="EMBL" id="OAD53414.1"/>
    </source>
</evidence>
<evidence type="ECO:0000313" key="2">
    <source>
        <dbReference type="Proteomes" id="UP000250275"/>
    </source>
</evidence>
<reference evidence="1 2" key="1">
    <citation type="submission" date="2015-07" db="EMBL/GenBank/DDBJ databases">
        <title>The genome of Eufriesea mexicana.</title>
        <authorList>
            <person name="Pan H."/>
            <person name="Kapheim K."/>
        </authorList>
    </citation>
    <scope>NUCLEOTIDE SEQUENCE [LARGE SCALE GENOMIC DNA]</scope>
    <source>
        <strain evidence="1">0111107269</strain>
        <tissue evidence="1">Whole body</tissue>
    </source>
</reference>
<protein>
    <submittedName>
        <fullName evidence="1">Uncharacterized protein</fullName>
    </submittedName>
</protein>
<accession>A0A310S6P9</accession>
<dbReference type="AlphaFoldDB" id="A0A310S6P9"/>
<name>A0A310S6P9_9HYME</name>
<organism evidence="1 2">
    <name type="scientific">Eufriesea mexicana</name>
    <dbReference type="NCBI Taxonomy" id="516756"/>
    <lineage>
        <taxon>Eukaryota</taxon>
        <taxon>Metazoa</taxon>
        <taxon>Ecdysozoa</taxon>
        <taxon>Arthropoda</taxon>
        <taxon>Hexapoda</taxon>
        <taxon>Insecta</taxon>
        <taxon>Pterygota</taxon>
        <taxon>Neoptera</taxon>
        <taxon>Endopterygota</taxon>
        <taxon>Hymenoptera</taxon>
        <taxon>Apocrita</taxon>
        <taxon>Aculeata</taxon>
        <taxon>Apoidea</taxon>
        <taxon>Anthophila</taxon>
        <taxon>Apidae</taxon>
        <taxon>Eufriesea</taxon>
    </lineage>
</organism>